<sequence>MKKKKNKLGKGGVESVTSTYGRGQSTIGLCINYKDIEPRN</sequence>
<evidence type="ECO:0000256" key="1">
    <source>
        <dbReference type="SAM" id="MobiDB-lite"/>
    </source>
</evidence>
<evidence type="ECO:0000313" key="2">
    <source>
        <dbReference type="EMBL" id="MBX60142.1"/>
    </source>
</evidence>
<reference evidence="2" key="1">
    <citation type="submission" date="2018-02" db="EMBL/GenBank/DDBJ databases">
        <title>Rhizophora mucronata_Transcriptome.</title>
        <authorList>
            <person name="Meera S.P."/>
            <person name="Sreeshan A."/>
            <person name="Augustine A."/>
        </authorList>
    </citation>
    <scope>NUCLEOTIDE SEQUENCE</scope>
    <source>
        <tissue evidence="2">Leaf</tissue>
    </source>
</reference>
<organism evidence="2">
    <name type="scientific">Rhizophora mucronata</name>
    <name type="common">Asiatic mangrove</name>
    <dbReference type="NCBI Taxonomy" id="61149"/>
    <lineage>
        <taxon>Eukaryota</taxon>
        <taxon>Viridiplantae</taxon>
        <taxon>Streptophyta</taxon>
        <taxon>Embryophyta</taxon>
        <taxon>Tracheophyta</taxon>
        <taxon>Spermatophyta</taxon>
        <taxon>Magnoliopsida</taxon>
        <taxon>eudicotyledons</taxon>
        <taxon>Gunneridae</taxon>
        <taxon>Pentapetalae</taxon>
        <taxon>rosids</taxon>
        <taxon>fabids</taxon>
        <taxon>Malpighiales</taxon>
        <taxon>Rhizophoraceae</taxon>
        <taxon>Rhizophora</taxon>
    </lineage>
</organism>
<dbReference type="AlphaFoldDB" id="A0A2P2PZH2"/>
<feature type="region of interest" description="Disordered" evidence="1">
    <location>
        <begin position="1"/>
        <end position="20"/>
    </location>
</feature>
<name>A0A2P2PZH2_RHIMU</name>
<dbReference type="EMBL" id="GGEC01079658">
    <property type="protein sequence ID" value="MBX60142.1"/>
    <property type="molecule type" value="Transcribed_RNA"/>
</dbReference>
<protein>
    <submittedName>
        <fullName evidence="2">Uncharacterized protein</fullName>
    </submittedName>
</protein>
<accession>A0A2P2PZH2</accession>
<proteinExistence type="predicted"/>